<keyword evidence="1" id="KW-0812">Transmembrane</keyword>
<dbReference type="Gene3D" id="3.40.30.10">
    <property type="entry name" value="Glutaredoxin"/>
    <property type="match status" value="1"/>
</dbReference>
<dbReference type="RefSeq" id="WP_143349855.1">
    <property type="nucleotide sequence ID" value="NZ_CP144498.1"/>
</dbReference>
<proteinExistence type="predicted"/>
<keyword evidence="1" id="KW-0472">Membrane</keyword>
<dbReference type="SUPFAM" id="SSF52833">
    <property type="entry name" value="Thioredoxin-like"/>
    <property type="match status" value="1"/>
</dbReference>
<feature type="transmembrane region" description="Helical" evidence="1">
    <location>
        <begin position="28"/>
        <end position="53"/>
    </location>
</feature>
<evidence type="ECO:0000313" key="3">
    <source>
        <dbReference type="Proteomes" id="UP000588071"/>
    </source>
</evidence>
<sequence>MKVDGNISPKFVKRKVGGNMGPKFVKRFYLVSAVTFGILFILLLILLFYSVIYGTPESIKAEKVESQEVMVNTVMKGNYNLVFYKDDCPYCEVAESKISRAVDHSKYPSYYIDIESKDGQLLKSLYGVEFASTIVAIRDGKGKLALYAKKDKNKQITADEKTIEKYLVKE</sequence>
<name>A0A7X9NN37_9ENTE</name>
<dbReference type="Proteomes" id="UP000588071">
    <property type="component" value="Unassembled WGS sequence"/>
</dbReference>
<organism evidence="2 3">
    <name type="scientific">Enterococcus cecorum</name>
    <dbReference type="NCBI Taxonomy" id="44008"/>
    <lineage>
        <taxon>Bacteria</taxon>
        <taxon>Bacillati</taxon>
        <taxon>Bacillota</taxon>
        <taxon>Bacilli</taxon>
        <taxon>Lactobacillales</taxon>
        <taxon>Enterococcaceae</taxon>
        <taxon>Enterococcus</taxon>
    </lineage>
</organism>
<dbReference type="InterPro" id="IPR036249">
    <property type="entry name" value="Thioredoxin-like_sf"/>
</dbReference>
<gene>
    <name evidence="2" type="ORF">HF857_09310</name>
</gene>
<evidence type="ECO:0000313" key="2">
    <source>
        <dbReference type="EMBL" id="NME50407.1"/>
    </source>
</evidence>
<accession>A0A7X9NN37</accession>
<comment type="caution">
    <text evidence="2">The sequence shown here is derived from an EMBL/GenBank/DDBJ whole genome shotgun (WGS) entry which is preliminary data.</text>
</comment>
<reference evidence="2 3" key="1">
    <citation type="submission" date="2020-04" db="EMBL/GenBank/DDBJ databases">
        <authorList>
            <person name="Hitch T.C.A."/>
            <person name="Wylensek D."/>
            <person name="Clavel T."/>
        </authorList>
    </citation>
    <scope>NUCLEOTIDE SEQUENCE [LARGE SCALE GENOMIC DNA]</scope>
    <source>
        <strain evidence="2 3">WCA-380-WT-3C</strain>
    </source>
</reference>
<keyword evidence="1" id="KW-1133">Transmembrane helix</keyword>
<dbReference type="AlphaFoldDB" id="A0A7X9NN37"/>
<protein>
    <submittedName>
        <fullName evidence="2">Thioredoxin</fullName>
    </submittedName>
</protein>
<dbReference type="EMBL" id="JABAFV010000017">
    <property type="protein sequence ID" value="NME50407.1"/>
    <property type="molecule type" value="Genomic_DNA"/>
</dbReference>
<evidence type="ECO:0000256" key="1">
    <source>
        <dbReference type="SAM" id="Phobius"/>
    </source>
</evidence>